<dbReference type="GO" id="GO:0005576">
    <property type="term" value="C:extracellular region"/>
    <property type="evidence" value="ECO:0007669"/>
    <property type="project" value="UniProtKB-SubCell"/>
</dbReference>
<evidence type="ECO:0000259" key="5">
    <source>
        <dbReference type="PROSITE" id="PS51362"/>
    </source>
</evidence>
<dbReference type="InterPro" id="IPR001839">
    <property type="entry name" value="TGF-b_C"/>
</dbReference>
<dbReference type="InterPro" id="IPR029034">
    <property type="entry name" value="Cystine-knot_cytokine"/>
</dbReference>
<reference evidence="7" key="1">
    <citation type="submission" date="2015-08" db="UniProtKB">
        <authorList>
            <consortium name="WormBaseParasite"/>
        </authorList>
    </citation>
    <scope>IDENTIFICATION</scope>
</reference>
<evidence type="ECO:0000313" key="8">
    <source>
        <dbReference type="WBParaSite" id="TCONS_00012739.p1"/>
    </source>
</evidence>
<comment type="similarity">
    <text evidence="3">Belongs to the TGF-beta family.</text>
</comment>
<evidence type="ECO:0000256" key="4">
    <source>
        <dbReference type="SAM" id="SignalP"/>
    </source>
</evidence>
<keyword evidence="4" id="KW-0732">Signal</keyword>
<feature type="domain" description="TGF-beta family profile" evidence="5">
    <location>
        <begin position="17"/>
        <end position="128"/>
    </location>
</feature>
<evidence type="ECO:0000256" key="1">
    <source>
        <dbReference type="ARBA" id="ARBA00004613"/>
    </source>
</evidence>
<keyword evidence="2" id="KW-0964">Secreted</keyword>
<evidence type="ECO:0000313" key="7">
    <source>
        <dbReference type="WBParaSite" id="SSTP_0000809900.1"/>
    </source>
</evidence>
<name>A0A0K0EF34_STRER</name>
<proteinExistence type="inferred from homology"/>
<accession>A0A0K0EF34</accession>
<dbReference type="Proteomes" id="UP000035681">
    <property type="component" value="Unplaced"/>
</dbReference>
<dbReference type="WBParaSite" id="TCONS_00012739.p1">
    <property type="protein sequence ID" value="TCONS_00012739.p1"/>
    <property type="gene ID" value="XLOC_008405"/>
</dbReference>
<dbReference type="SUPFAM" id="SSF57501">
    <property type="entry name" value="Cystine-knot cytokines"/>
    <property type="match status" value="1"/>
</dbReference>
<dbReference type="Gene3D" id="2.10.90.10">
    <property type="entry name" value="Cystine-knot cytokines"/>
    <property type="match status" value="1"/>
</dbReference>
<dbReference type="GO" id="GO:0008083">
    <property type="term" value="F:growth factor activity"/>
    <property type="evidence" value="ECO:0007669"/>
    <property type="project" value="UniProtKB-KW"/>
</dbReference>
<evidence type="ECO:0000313" key="6">
    <source>
        <dbReference type="Proteomes" id="UP000035681"/>
    </source>
</evidence>
<evidence type="ECO:0000256" key="3">
    <source>
        <dbReference type="RuleBase" id="RU000354"/>
    </source>
</evidence>
<dbReference type="AlphaFoldDB" id="A0A0K0EF34"/>
<organism evidence="7">
    <name type="scientific">Strongyloides stercoralis</name>
    <name type="common">Threadworm</name>
    <dbReference type="NCBI Taxonomy" id="6248"/>
    <lineage>
        <taxon>Eukaryota</taxon>
        <taxon>Metazoa</taxon>
        <taxon>Ecdysozoa</taxon>
        <taxon>Nematoda</taxon>
        <taxon>Chromadorea</taxon>
        <taxon>Rhabditida</taxon>
        <taxon>Tylenchina</taxon>
        <taxon>Panagrolaimomorpha</taxon>
        <taxon>Strongyloidoidea</taxon>
        <taxon>Strongyloididae</taxon>
        <taxon>Strongyloides</taxon>
    </lineage>
</organism>
<sequence>MVYCLIKSLIIFISFLVITINTMPLDNHDNEITEISNNDCVRTSNMLDISKKYPNAVFPTLIDIGMCTGSCTISKRSIFEGKQMWKKETKKCAPTNYNLLSIYHYDMASNKIVPSKTLDIVVHECGCRV</sequence>
<keyword evidence="3" id="KW-0339">Growth factor</keyword>
<dbReference type="WBParaSite" id="SSTP_0000809900.1">
    <property type="protein sequence ID" value="SSTP_0000809900.1"/>
    <property type="gene ID" value="SSTP_0000809900"/>
</dbReference>
<feature type="signal peptide" evidence="4">
    <location>
        <begin position="1"/>
        <end position="22"/>
    </location>
</feature>
<protein>
    <submittedName>
        <fullName evidence="7 8">TGF_BETA_2 domain-containing protein</fullName>
    </submittedName>
</protein>
<evidence type="ECO:0000256" key="2">
    <source>
        <dbReference type="ARBA" id="ARBA00022525"/>
    </source>
</evidence>
<dbReference type="Pfam" id="PF00019">
    <property type="entry name" value="TGF_beta"/>
    <property type="match status" value="1"/>
</dbReference>
<keyword evidence="6" id="KW-1185">Reference proteome</keyword>
<comment type="subcellular location">
    <subcellularLocation>
        <location evidence="1">Secreted</location>
    </subcellularLocation>
</comment>
<feature type="chain" id="PRO_5005327945" evidence="4">
    <location>
        <begin position="23"/>
        <end position="129"/>
    </location>
</feature>
<dbReference type="PROSITE" id="PS51362">
    <property type="entry name" value="TGF_BETA_2"/>
    <property type="match status" value="1"/>
</dbReference>